<reference evidence="4 5" key="1">
    <citation type="journal article" date="2013" name="Genome Announc.">
        <title>Genome Sequence of the Polycyclic Aromatic Hydrocarbon-Degrading Bacterium Strain Marinobacter nanhaiticus D15-8WT.</title>
        <authorList>
            <person name="Cui Z."/>
            <person name="Gao W."/>
            <person name="Li Q."/>
            <person name="Xu G."/>
            <person name="Zheng L."/>
        </authorList>
    </citation>
    <scope>NUCLEOTIDE SEQUENCE [LARGE SCALE GENOMIC DNA]</scope>
    <source>
        <strain evidence="4 5">D15-8W</strain>
    </source>
</reference>
<dbReference type="SUPFAM" id="SSF53474">
    <property type="entry name" value="alpha/beta-Hydrolases"/>
    <property type="match status" value="1"/>
</dbReference>
<feature type="region of interest" description="Disordered" evidence="2">
    <location>
        <begin position="304"/>
        <end position="325"/>
    </location>
</feature>
<dbReference type="InterPro" id="IPR000073">
    <property type="entry name" value="AB_hydrolase_1"/>
</dbReference>
<keyword evidence="5" id="KW-1185">Reference proteome</keyword>
<evidence type="ECO:0000256" key="2">
    <source>
        <dbReference type="SAM" id="MobiDB-lite"/>
    </source>
</evidence>
<proteinExistence type="predicted"/>
<protein>
    <submittedName>
        <fullName evidence="4">Alpha/beta hydrolase</fullName>
    </submittedName>
</protein>
<sequence length="325" mass="36725">MSAPITHRRVVVNDVSLHVATAVPADTGDPASNGARAAVLCIHGFPEGWLGWRPLMRLMPNVAFFAPDMRGYPVSDYPLAGYDVFTLTEDIDQLIDKLGLEKPILLAHDWGGALGWIYAHRFPGRISHLMVVNCTHPRTLVRAVLHFDDFQTLRIPWVPPFQVPFLPEYLLTTRVGRKLLELSFTLREGSRGSMDRDLVREIVRRFRTAADMHGAIDYYREIVRTLLHSESSAQLKAIYDRAIQDPVTLIWGMEDEALSYRVARRSEQDAGCPVDWRPLEGIGHFVDLEAPNLLARELERVIDRRNGSGDSNGGRKAKKRRRTAA</sequence>
<accession>N6VYV9</accession>
<name>N6VYV9_9GAMM</name>
<evidence type="ECO:0000313" key="4">
    <source>
        <dbReference type="EMBL" id="ENO13054.1"/>
    </source>
</evidence>
<dbReference type="GO" id="GO:0016787">
    <property type="term" value="F:hydrolase activity"/>
    <property type="evidence" value="ECO:0007669"/>
    <property type="project" value="UniProtKB-KW"/>
</dbReference>
<evidence type="ECO:0000313" key="5">
    <source>
        <dbReference type="Proteomes" id="UP000013165"/>
    </source>
</evidence>
<evidence type="ECO:0000256" key="1">
    <source>
        <dbReference type="ARBA" id="ARBA00022801"/>
    </source>
</evidence>
<evidence type="ECO:0000259" key="3">
    <source>
        <dbReference type="Pfam" id="PF00561"/>
    </source>
</evidence>
<dbReference type="HOGENOM" id="CLU_020336_7_3_6"/>
<dbReference type="PATRIC" id="fig|626887.3.peg.3336"/>
<dbReference type="InterPro" id="IPR029058">
    <property type="entry name" value="AB_hydrolase_fold"/>
</dbReference>
<dbReference type="InterPro" id="IPR000639">
    <property type="entry name" value="Epox_hydrolase-like"/>
</dbReference>
<dbReference type="PRINTS" id="PR00412">
    <property type="entry name" value="EPOXHYDRLASE"/>
</dbReference>
<dbReference type="OrthoDB" id="5296151at2"/>
<dbReference type="EMBL" id="APLQ01000014">
    <property type="protein sequence ID" value="ENO13054.1"/>
    <property type="molecule type" value="Genomic_DNA"/>
</dbReference>
<dbReference type="PANTHER" id="PTHR43329">
    <property type="entry name" value="EPOXIDE HYDROLASE"/>
    <property type="match status" value="1"/>
</dbReference>
<dbReference type="Proteomes" id="UP000013165">
    <property type="component" value="Unassembled WGS sequence"/>
</dbReference>
<organism evidence="4 5">
    <name type="scientific">Marinobacter nanhaiticus D15-8W</name>
    <dbReference type="NCBI Taxonomy" id="626887"/>
    <lineage>
        <taxon>Bacteria</taxon>
        <taxon>Pseudomonadati</taxon>
        <taxon>Pseudomonadota</taxon>
        <taxon>Gammaproteobacteria</taxon>
        <taxon>Pseudomonadales</taxon>
        <taxon>Marinobacteraceae</taxon>
        <taxon>Marinobacter</taxon>
    </lineage>
</organism>
<dbReference type="STRING" id="626887.J057_16690"/>
<dbReference type="AlphaFoldDB" id="N6VYV9"/>
<dbReference type="Gene3D" id="3.40.50.1820">
    <property type="entry name" value="alpha/beta hydrolase"/>
    <property type="match status" value="1"/>
</dbReference>
<keyword evidence="1 4" id="KW-0378">Hydrolase</keyword>
<feature type="domain" description="AB hydrolase-1" evidence="3">
    <location>
        <begin position="38"/>
        <end position="286"/>
    </location>
</feature>
<gene>
    <name evidence="4" type="ORF">J057_16690</name>
</gene>
<dbReference type="eggNOG" id="COG0596">
    <property type="taxonomic scope" value="Bacteria"/>
</dbReference>
<dbReference type="Pfam" id="PF00561">
    <property type="entry name" value="Abhydrolase_1"/>
    <property type="match status" value="1"/>
</dbReference>
<comment type="caution">
    <text evidence="4">The sequence shown here is derived from an EMBL/GenBank/DDBJ whole genome shotgun (WGS) entry which is preliminary data.</text>
</comment>
<feature type="compositionally biased region" description="Basic residues" evidence="2">
    <location>
        <begin position="315"/>
        <end position="325"/>
    </location>
</feature>
<dbReference type="RefSeq" id="WP_004581279.1">
    <property type="nucleotide sequence ID" value="NZ_AP028878.1"/>
</dbReference>